<evidence type="ECO:0000313" key="3">
    <source>
        <dbReference type="Proteomes" id="UP000054477"/>
    </source>
</evidence>
<dbReference type="OrthoDB" id="630895at2759"/>
<sequence length="199" mass="22293">MVYKVTRRLILRTPRLSDASSYIALFSNPPNFAYEPIKPNENLGTINGCEEYIRAFIASANQGESAQLVFVIPTDPTAPLLDENNKPIQHPVIGMGGINGLFIQNGLKYADVGIVIDSKETRKGYGTEVLTEVVTMAFGEYGAEIVQLEIMAVNGPFDSFMKKNFGELKGVERDGRYGREKVWEIWRAEWELRVKKASK</sequence>
<dbReference type="Pfam" id="PF13302">
    <property type="entry name" value="Acetyltransf_3"/>
    <property type="match status" value="1"/>
</dbReference>
<protein>
    <recommendedName>
        <fullName evidence="1">N-acetyltransferase domain-containing protein</fullName>
    </recommendedName>
</protein>
<proteinExistence type="predicted"/>
<organism evidence="2 3">
    <name type="scientific">Laccaria amethystina LaAM-08-1</name>
    <dbReference type="NCBI Taxonomy" id="1095629"/>
    <lineage>
        <taxon>Eukaryota</taxon>
        <taxon>Fungi</taxon>
        <taxon>Dikarya</taxon>
        <taxon>Basidiomycota</taxon>
        <taxon>Agaricomycotina</taxon>
        <taxon>Agaricomycetes</taxon>
        <taxon>Agaricomycetidae</taxon>
        <taxon>Agaricales</taxon>
        <taxon>Agaricineae</taxon>
        <taxon>Hydnangiaceae</taxon>
        <taxon>Laccaria</taxon>
    </lineage>
</organism>
<dbReference type="HOGENOM" id="CLU_1250784_0_0_1"/>
<keyword evidence="3" id="KW-1185">Reference proteome</keyword>
<evidence type="ECO:0000259" key="1">
    <source>
        <dbReference type="Pfam" id="PF13302"/>
    </source>
</evidence>
<reference evidence="2 3" key="1">
    <citation type="submission" date="2014-04" db="EMBL/GenBank/DDBJ databases">
        <authorList>
            <consortium name="DOE Joint Genome Institute"/>
            <person name="Kuo A."/>
            <person name="Kohler A."/>
            <person name="Nagy L.G."/>
            <person name="Floudas D."/>
            <person name="Copeland A."/>
            <person name="Barry K.W."/>
            <person name="Cichocki N."/>
            <person name="Veneault-Fourrey C."/>
            <person name="LaButti K."/>
            <person name="Lindquist E.A."/>
            <person name="Lipzen A."/>
            <person name="Lundell T."/>
            <person name="Morin E."/>
            <person name="Murat C."/>
            <person name="Sun H."/>
            <person name="Tunlid A."/>
            <person name="Henrissat B."/>
            <person name="Grigoriev I.V."/>
            <person name="Hibbett D.S."/>
            <person name="Martin F."/>
            <person name="Nordberg H.P."/>
            <person name="Cantor M.N."/>
            <person name="Hua S.X."/>
        </authorList>
    </citation>
    <scope>NUCLEOTIDE SEQUENCE [LARGE SCALE GENOMIC DNA]</scope>
    <source>
        <strain evidence="2 3">LaAM-08-1</strain>
    </source>
</reference>
<dbReference type="EMBL" id="KN838549">
    <property type="protein sequence ID" value="KIK07052.1"/>
    <property type="molecule type" value="Genomic_DNA"/>
</dbReference>
<name>A0A0C9YA10_9AGAR</name>
<dbReference type="AlphaFoldDB" id="A0A0C9YA10"/>
<feature type="domain" description="N-acetyltransferase" evidence="1">
    <location>
        <begin position="8"/>
        <end position="163"/>
    </location>
</feature>
<gene>
    <name evidence="2" type="ORF">K443DRAFT_673629</name>
</gene>
<dbReference type="GO" id="GO:0016747">
    <property type="term" value="F:acyltransferase activity, transferring groups other than amino-acyl groups"/>
    <property type="evidence" value="ECO:0007669"/>
    <property type="project" value="InterPro"/>
</dbReference>
<accession>A0A0C9YA10</accession>
<dbReference type="InterPro" id="IPR000182">
    <property type="entry name" value="GNAT_dom"/>
</dbReference>
<dbReference type="InterPro" id="IPR016181">
    <property type="entry name" value="Acyl_CoA_acyltransferase"/>
</dbReference>
<dbReference type="Proteomes" id="UP000054477">
    <property type="component" value="Unassembled WGS sequence"/>
</dbReference>
<dbReference type="Gene3D" id="3.40.630.30">
    <property type="match status" value="1"/>
</dbReference>
<reference evidence="3" key="2">
    <citation type="submission" date="2015-01" db="EMBL/GenBank/DDBJ databases">
        <title>Evolutionary Origins and Diversification of the Mycorrhizal Mutualists.</title>
        <authorList>
            <consortium name="DOE Joint Genome Institute"/>
            <consortium name="Mycorrhizal Genomics Consortium"/>
            <person name="Kohler A."/>
            <person name="Kuo A."/>
            <person name="Nagy L.G."/>
            <person name="Floudas D."/>
            <person name="Copeland A."/>
            <person name="Barry K.W."/>
            <person name="Cichocki N."/>
            <person name="Veneault-Fourrey C."/>
            <person name="LaButti K."/>
            <person name="Lindquist E.A."/>
            <person name="Lipzen A."/>
            <person name="Lundell T."/>
            <person name="Morin E."/>
            <person name="Murat C."/>
            <person name="Riley R."/>
            <person name="Ohm R."/>
            <person name="Sun H."/>
            <person name="Tunlid A."/>
            <person name="Henrissat B."/>
            <person name="Grigoriev I.V."/>
            <person name="Hibbett D.S."/>
            <person name="Martin F."/>
        </authorList>
    </citation>
    <scope>NUCLEOTIDE SEQUENCE [LARGE SCALE GENOMIC DNA]</scope>
    <source>
        <strain evidence="3">LaAM-08-1</strain>
    </source>
</reference>
<evidence type="ECO:0000313" key="2">
    <source>
        <dbReference type="EMBL" id="KIK07052.1"/>
    </source>
</evidence>
<dbReference type="SUPFAM" id="SSF55729">
    <property type="entry name" value="Acyl-CoA N-acyltransferases (Nat)"/>
    <property type="match status" value="1"/>
</dbReference>